<evidence type="ECO:0000256" key="2">
    <source>
        <dbReference type="ARBA" id="ARBA00023002"/>
    </source>
</evidence>
<evidence type="ECO:0000313" key="4">
    <source>
        <dbReference type="EMBL" id="WWD16109.1"/>
    </source>
</evidence>
<dbReference type="InterPro" id="IPR001509">
    <property type="entry name" value="Epimerase_deHydtase"/>
</dbReference>
<keyword evidence="3" id="KW-0520">NAD</keyword>
<protein>
    <submittedName>
        <fullName evidence="4">Uncharacterized protein</fullName>
    </submittedName>
</protein>
<dbReference type="Pfam" id="PF01370">
    <property type="entry name" value="Epimerase"/>
    <property type="match status" value="1"/>
</dbReference>
<evidence type="ECO:0000313" key="5">
    <source>
        <dbReference type="Proteomes" id="UP000322225"/>
    </source>
</evidence>
<keyword evidence="5" id="KW-1185">Reference proteome</keyword>
<evidence type="ECO:0000256" key="3">
    <source>
        <dbReference type="ARBA" id="ARBA00023027"/>
    </source>
</evidence>
<accession>A0A5M6BZH0</accession>
<keyword evidence="2" id="KW-0560">Oxidoreductase</keyword>
<name>A0A5M6BZH0_9TREE</name>
<dbReference type="GeneID" id="43588843"/>
<dbReference type="Proteomes" id="UP000322225">
    <property type="component" value="Chromosome 1"/>
</dbReference>
<dbReference type="PANTHER" id="PTHR43103:SF5">
    <property type="entry name" value="4-EPIMERASE, PUTATIVE (AFU_ORTHOLOGUE AFUA_7G00360)-RELATED"/>
    <property type="match status" value="1"/>
</dbReference>
<evidence type="ECO:0000256" key="1">
    <source>
        <dbReference type="ARBA" id="ARBA00007637"/>
    </source>
</evidence>
<dbReference type="InterPro" id="IPR036291">
    <property type="entry name" value="NAD(P)-bd_dom_sf"/>
</dbReference>
<comment type="similarity">
    <text evidence="1">Belongs to the NAD(P)-dependent epimerase/dehydratase family.</text>
</comment>
<dbReference type="PANTHER" id="PTHR43103">
    <property type="entry name" value="NUCLEOSIDE-DIPHOSPHATE-SUGAR EPIMERASE"/>
    <property type="match status" value="1"/>
</dbReference>
<dbReference type="SUPFAM" id="SSF51735">
    <property type="entry name" value="NAD(P)-binding Rossmann-fold domains"/>
    <property type="match status" value="1"/>
</dbReference>
<dbReference type="Gene3D" id="3.40.50.720">
    <property type="entry name" value="NAD(P)-binding Rossmann-like Domain"/>
    <property type="match status" value="1"/>
</dbReference>
<dbReference type="EMBL" id="CP144051">
    <property type="protein sequence ID" value="WWD16109.1"/>
    <property type="molecule type" value="Genomic_DNA"/>
</dbReference>
<dbReference type="KEGG" id="ksn:43588843"/>
<dbReference type="RefSeq" id="XP_031861184.1">
    <property type="nucleotide sequence ID" value="XM_032004706.1"/>
</dbReference>
<gene>
    <name evidence="4" type="ORF">CI109_100534</name>
</gene>
<proteinExistence type="inferred from homology"/>
<reference evidence="4" key="2">
    <citation type="submission" date="2024-01" db="EMBL/GenBank/DDBJ databases">
        <title>Comparative genomics of Cryptococcus and Kwoniella reveals pathogenesis evolution and contrasting modes of karyotype evolution via chromosome fusion or intercentromeric recombination.</title>
        <authorList>
            <person name="Coelho M.A."/>
            <person name="David-Palma M."/>
            <person name="Shea T."/>
            <person name="Bowers K."/>
            <person name="McGinley-Smith S."/>
            <person name="Mohammad A.W."/>
            <person name="Gnirke A."/>
            <person name="Yurkov A.M."/>
            <person name="Nowrousian M."/>
            <person name="Sun S."/>
            <person name="Cuomo C.A."/>
            <person name="Heitman J."/>
        </authorList>
    </citation>
    <scope>NUCLEOTIDE SEQUENCE</scope>
    <source>
        <strain evidence="4">CBS 12478</strain>
    </source>
</reference>
<dbReference type="OrthoDB" id="202470at2759"/>
<organism evidence="4 5">
    <name type="scientific">Kwoniella shandongensis</name>
    <dbReference type="NCBI Taxonomy" id="1734106"/>
    <lineage>
        <taxon>Eukaryota</taxon>
        <taxon>Fungi</taxon>
        <taxon>Dikarya</taxon>
        <taxon>Basidiomycota</taxon>
        <taxon>Agaricomycotina</taxon>
        <taxon>Tremellomycetes</taxon>
        <taxon>Tremellales</taxon>
        <taxon>Cryptococcaceae</taxon>
        <taxon>Kwoniella</taxon>
    </lineage>
</organism>
<dbReference type="GO" id="GO:0016491">
    <property type="term" value="F:oxidoreductase activity"/>
    <property type="evidence" value="ECO:0007669"/>
    <property type="project" value="UniProtKB-KW"/>
</dbReference>
<sequence>MHILLTGASGLVGHDVLIYLLSQGHTVLATDIVPLPDHILSKLTDAIPDLSSKFKYLTVDLCSHTAVQQLFDDAQATTTPIEGVIHLGAIPNPLNRDARVVHNNNVTSSYNVLYTAAKMGIKRITQASSVNATGLSYTTKGRQMYDEFPLSEEKETYKGEDPYALSKEICETQARSIVRLFPGTRVASLRFHMVVPSLSIALPKTHASDLWAWVSVEASARACLLGITSEGWEGAEAFNIVADDIAWEGGLAPESKGQNQENGKHVTSLELAEHNYKGRYGGIREGWWVEGRERRGFWDCTKAERLLGWKHDQQE</sequence>
<reference evidence="4" key="1">
    <citation type="submission" date="2017-08" db="EMBL/GenBank/DDBJ databases">
        <authorList>
            <person name="Cuomo C."/>
            <person name="Billmyre B."/>
            <person name="Heitman J."/>
        </authorList>
    </citation>
    <scope>NUCLEOTIDE SEQUENCE</scope>
    <source>
        <strain evidence="4">CBS 12478</strain>
    </source>
</reference>
<dbReference type="AlphaFoldDB" id="A0A5M6BZH0"/>